<dbReference type="SMART" id="SM00490">
    <property type="entry name" value="HELICc"/>
    <property type="match status" value="1"/>
</dbReference>
<dbReference type="SUPFAM" id="SSF52540">
    <property type="entry name" value="P-loop containing nucleoside triphosphate hydrolases"/>
    <property type="match status" value="2"/>
</dbReference>
<evidence type="ECO:0000256" key="1">
    <source>
        <dbReference type="ARBA" id="ARBA00022801"/>
    </source>
</evidence>
<dbReference type="InterPro" id="IPR014001">
    <property type="entry name" value="Helicase_ATP-bd"/>
</dbReference>
<keyword evidence="1" id="KW-0378">Hydrolase</keyword>
<keyword evidence="2" id="KW-0863">Zinc-finger</keyword>
<proteinExistence type="predicted"/>
<organism evidence="6 7">
    <name type="scientific">Nesterenkonia sedimenti</name>
    <dbReference type="NCBI Taxonomy" id="1463632"/>
    <lineage>
        <taxon>Bacteria</taxon>
        <taxon>Bacillati</taxon>
        <taxon>Actinomycetota</taxon>
        <taxon>Actinomycetes</taxon>
        <taxon>Micrococcales</taxon>
        <taxon>Micrococcaceae</taxon>
        <taxon>Nesterenkonia</taxon>
    </lineage>
</organism>
<dbReference type="GO" id="GO:0008270">
    <property type="term" value="F:zinc ion binding"/>
    <property type="evidence" value="ECO:0007669"/>
    <property type="project" value="UniProtKB-KW"/>
</dbReference>
<dbReference type="RefSeq" id="WP_168887694.1">
    <property type="nucleotide sequence ID" value="NZ_JABAHY010000008.1"/>
</dbReference>
<comment type="caution">
    <text evidence="6">The sequence shown here is derived from an EMBL/GenBank/DDBJ whole genome shotgun (WGS) entry which is preliminary data.</text>
</comment>
<evidence type="ECO:0000313" key="6">
    <source>
        <dbReference type="EMBL" id="NLS10205.1"/>
    </source>
</evidence>
<dbReference type="Proteomes" id="UP000523139">
    <property type="component" value="Unassembled WGS sequence"/>
</dbReference>
<evidence type="ECO:0000259" key="4">
    <source>
        <dbReference type="PROSITE" id="PS51192"/>
    </source>
</evidence>
<dbReference type="PROSITE" id="PS51192">
    <property type="entry name" value="HELICASE_ATP_BIND_1"/>
    <property type="match status" value="1"/>
</dbReference>
<feature type="domain" description="Helicase ATP-binding" evidence="4">
    <location>
        <begin position="242"/>
        <end position="410"/>
    </location>
</feature>
<protein>
    <submittedName>
        <fullName evidence="6">DEAD/DEAH box helicase</fullName>
    </submittedName>
</protein>
<dbReference type="EMBL" id="JABAHY010000008">
    <property type="protein sequence ID" value="NLS10205.1"/>
    <property type="molecule type" value="Genomic_DNA"/>
</dbReference>
<dbReference type="Pfam" id="PF00176">
    <property type="entry name" value="SNF2-rel_dom"/>
    <property type="match status" value="1"/>
</dbReference>
<sequence>MSSDLAEAAFIVSRESSGTAERIEAVVASERAGTWYERVVVTHTGTADDAAITCSCPDSPEAEGADCSHAHAVLVTAGRLPPDLGPEYRRITETPTVELAPAPTPEGTAEEGDWFDLNLRVTVEDREISFSELFTALARGESVLILEDNTYLPLNTPELEHLRLVIEEARTLNDTEPNSLRLSRYQVSLWEELTELDIVEADQNSWWRSISELTGGVEDQEPPEGLNAELRDYQKHGYSWLSFLRRHQLGGILADDMGLGKTLQALAMIQQTVNNQNSDTEQDSAPFLIIAPTSVVSNWEREAARFTPGLTVAVLDETLQRSGVTLNTRIAEADLVITSYALFRMEAEKYQQAEWAGLILDEAQMIKNPASQGYRAARDLKVPFTVAITGTPMENNLLELWSVVSLCCPGLLGTREQFTEGYRKPIEKQQDRQALQRLQQRLSPFLLRRTKETVAAELPPKQEQILELELTEEHRRIYDRRLQRERARILGLMDDLGSNRFKILQSLTLLRQLALDASLVENSQAPSAKLEALGELLSEAVGEGHRVLVLSQFTRFLTKARATATDQGLYSAYLDGSTTNRGAVIDSFRSGEASVFFVSLKAGGFGLNLTEADYVILLDPWWNPAVEEQAIDRAHRIGQRRNVMVYRLVAKDTIESKVMALKESKSQLFSQVLDSSEAMGRAQFSAEDIHQLLS</sequence>
<evidence type="ECO:0000256" key="2">
    <source>
        <dbReference type="PROSITE-ProRule" id="PRU00325"/>
    </source>
</evidence>
<evidence type="ECO:0000313" key="7">
    <source>
        <dbReference type="Proteomes" id="UP000523139"/>
    </source>
</evidence>
<name>A0A7X8TJY5_9MICC</name>
<dbReference type="PROSITE" id="PS50966">
    <property type="entry name" value="ZF_SWIM"/>
    <property type="match status" value="1"/>
</dbReference>
<dbReference type="GO" id="GO:0004386">
    <property type="term" value="F:helicase activity"/>
    <property type="evidence" value="ECO:0007669"/>
    <property type="project" value="UniProtKB-KW"/>
</dbReference>
<evidence type="ECO:0000259" key="5">
    <source>
        <dbReference type="PROSITE" id="PS51194"/>
    </source>
</evidence>
<dbReference type="GO" id="GO:0016787">
    <property type="term" value="F:hydrolase activity"/>
    <property type="evidence" value="ECO:0007669"/>
    <property type="project" value="UniProtKB-KW"/>
</dbReference>
<dbReference type="InterPro" id="IPR027417">
    <property type="entry name" value="P-loop_NTPase"/>
</dbReference>
<dbReference type="CDD" id="cd18793">
    <property type="entry name" value="SF2_C_SNF"/>
    <property type="match status" value="1"/>
</dbReference>
<reference evidence="6 7" key="1">
    <citation type="submission" date="2020-04" db="EMBL/GenBank/DDBJ databases">
        <title>Nesterenkonia sp. nov., isolated from marine sediment.</title>
        <authorList>
            <person name="Zhang G."/>
        </authorList>
    </citation>
    <scope>NUCLEOTIDE SEQUENCE [LARGE SCALE GENOMIC DNA]</scope>
    <source>
        <strain evidence="6 7">MY13</strain>
    </source>
</reference>
<feature type="domain" description="Helicase C-terminal" evidence="5">
    <location>
        <begin position="532"/>
        <end position="694"/>
    </location>
</feature>
<feature type="domain" description="SWIM-type" evidence="3">
    <location>
        <begin position="39"/>
        <end position="78"/>
    </location>
</feature>
<keyword evidence="2" id="KW-0479">Metal-binding</keyword>
<dbReference type="InterPro" id="IPR038718">
    <property type="entry name" value="SNF2-like_sf"/>
</dbReference>
<gene>
    <name evidence="6" type="ORF">HGQ17_09390</name>
</gene>
<dbReference type="SMART" id="SM00487">
    <property type="entry name" value="DEXDc"/>
    <property type="match status" value="1"/>
</dbReference>
<dbReference type="PROSITE" id="PS51194">
    <property type="entry name" value="HELICASE_CTER"/>
    <property type="match status" value="1"/>
</dbReference>
<dbReference type="Gene3D" id="3.40.50.10810">
    <property type="entry name" value="Tandem AAA-ATPase domain"/>
    <property type="match status" value="1"/>
</dbReference>
<keyword evidence="7" id="KW-1185">Reference proteome</keyword>
<keyword evidence="6" id="KW-0067">ATP-binding</keyword>
<dbReference type="Gene3D" id="3.40.50.300">
    <property type="entry name" value="P-loop containing nucleotide triphosphate hydrolases"/>
    <property type="match status" value="1"/>
</dbReference>
<keyword evidence="6" id="KW-0347">Helicase</keyword>
<dbReference type="InterPro" id="IPR000330">
    <property type="entry name" value="SNF2_N"/>
</dbReference>
<dbReference type="GO" id="GO:0005524">
    <property type="term" value="F:ATP binding"/>
    <property type="evidence" value="ECO:0007669"/>
    <property type="project" value="InterPro"/>
</dbReference>
<evidence type="ECO:0000259" key="3">
    <source>
        <dbReference type="PROSITE" id="PS50966"/>
    </source>
</evidence>
<dbReference type="InterPro" id="IPR001650">
    <property type="entry name" value="Helicase_C-like"/>
</dbReference>
<keyword evidence="6" id="KW-0547">Nucleotide-binding</keyword>
<dbReference type="PANTHER" id="PTHR10799">
    <property type="entry name" value="SNF2/RAD54 HELICASE FAMILY"/>
    <property type="match status" value="1"/>
</dbReference>
<dbReference type="Pfam" id="PF00271">
    <property type="entry name" value="Helicase_C"/>
    <property type="match status" value="1"/>
</dbReference>
<dbReference type="InterPro" id="IPR007527">
    <property type="entry name" value="Znf_SWIM"/>
</dbReference>
<keyword evidence="2" id="KW-0862">Zinc</keyword>
<accession>A0A7X8TJY5</accession>
<dbReference type="CDD" id="cd18012">
    <property type="entry name" value="DEXQc_arch_SWI2_SNF2"/>
    <property type="match status" value="1"/>
</dbReference>
<dbReference type="AlphaFoldDB" id="A0A7X8TJY5"/>
<dbReference type="InterPro" id="IPR049730">
    <property type="entry name" value="SNF2/RAD54-like_C"/>
</dbReference>